<dbReference type="Proteomes" id="UP001590951">
    <property type="component" value="Unassembled WGS sequence"/>
</dbReference>
<evidence type="ECO:0000256" key="2">
    <source>
        <dbReference type="SAM" id="Phobius"/>
    </source>
</evidence>
<dbReference type="SUPFAM" id="SSF50630">
    <property type="entry name" value="Acid proteases"/>
    <property type="match status" value="1"/>
</dbReference>
<name>A0ABR4BHN6_9LECA</name>
<feature type="compositionally biased region" description="Polar residues" evidence="1">
    <location>
        <begin position="629"/>
        <end position="644"/>
    </location>
</feature>
<feature type="compositionally biased region" description="Polar residues" evidence="1">
    <location>
        <begin position="544"/>
        <end position="562"/>
    </location>
</feature>
<comment type="caution">
    <text evidence="4">The sequence shown here is derived from an EMBL/GenBank/DDBJ whole genome shotgun (WGS) entry which is preliminary data.</text>
</comment>
<sequence>MTRGPAPFSWAPSQYWDGDDGSWSSFAIRVGTPEQTVRVFPSTAGQATFVVGPRGCQPSDGTEVFPNCTQTRGELFDTSKSTSWESRGNYSLGLETNLDYDETAPHGLESIALGFSDANGGPTLQTQVVSDITTDDFYVGIFGIGHQPTNFTDQSDPQPSFLTTLRSKNLIPSLSWAYTAGAKYRLKGVFGSLTFGGYDLSRFIPNNVSFSLAPDISRDLVVGLQSITATMANASTKSLLPFAILTFIDSTLPYIYLPPQACTLFEDEFGLVWNSTVGQYLINNTQHQSLLAKNPYFTFQIADSTTGGPTVDIVLPYASFDLQAEYPLLYDTSRYFPLQPGNDTTYLLGRTFLQEAYIITNYEHSNFSVSQCKFEDGLPEKIVTIPSATNTSGIPISRGVIIGASLGATAFLILIILLITLVVQRCRRKHSKRLSNDSTKPLKGQEILTVFPIQEMGHDSLYGIPRELADSGKVELMDDKSPSGSDKEILELPQAPPPVCYELLADTASCGSRKTHTQRPSIACSAKSKTAIYASTRILTQSRTSIERSSTPRVRTMITSGPSPRPKFPSRPEPLNLNPSSCPKALAPDLTRPLPPLPISESPQVSPVTPYSQQSRRGLRRVPVRAPPNSMSTSGTFKYVSPTSPDDKSTDAFIGREHGSLSTSSMILEIVIPPGESEPEVSSISSIDMAEGRIPGDFF</sequence>
<dbReference type="Pfam" id="PF00026">
    <property type="entry name" value="Asp"/>
    <property type="match status" value="1"/>
</dbReference>
<dbReference type="InterPro" id="IPR021109">
    <property type="entry name" value="Peptidase_aspartic_dom_sf"/>
</dbReference>
<keyword evidence="2" id="KW-0472">Membrane</keyword>
<evidence type="ECO:0000259" key="3">
    <source>
        <dbReference type="PROSITE" id="PS51767"/>
    </source>
</evidence>
<evidence type="ECO:0000313" key="4">
    <source>
        <dbReference type="EMBL" id="KAL2055463.1"/>
    </source>
</evidence>
<dbReference type="Gene3D" id="2.40.70.10">
    <property type="entry name" value="Acid Proteases"/>
    <property type="match status" value="2"/>
</dbReference>
<organism evidence="4 5">
    <name type="scientific">Lepraria finkii</name>
    <dbReference type="NCBI Taxonomy" id="1340010"/>
    <lineage>
        <taxon>Eukaryota</taxon>
        <taxon>Fungi</taxon>
        <taxon>Dikarya</taxon>
        <taxon>Ascomycota</taxon>
        <taxon>Pezizomycotina</taxon>
        <taxon>Lecanoromycetes</taxon>
        <taxon>OSLEUM clade</taxon>
        <taxon>Lecanoromycetidae</taxon>
        <taxon>Lecanorales</taxon>
        <taxon>Lecanorineae</taxon>
        <taxon>Stereocaulaceae</taxon>
        <taxon>Lepraria</taxon>
    </lineage>
</organism>
<evidence type="ECO:0000256" key="1">
    <source>
        <dbReference type="SAM" id="MobiDB-lite"/>
    </source>
</evidence>
<gene>
    <name evidence="4" type="ORF">ABVK25_004271</name>
</gene>
<protein>
    <recommendedName>
        <fullName evidence="3">Peptidase A1 domain-containing protein</fullName>
    </recommendedName>
</protein>
<dbReference type="InterPro" id="IPR033121">
    <property type="entry name" value="PEPTIDASE_A1"/>
</dbReference>
<accession>A0ABR4BHN6</accession>
<keyword evidence="2" id="KW-1133">Transmembrane helix</keyword>
<feature type="region of interest" description="Disordered" evidence="1">
    <location>
        <begin position="544"/>
        <end position="649"/>
    </location>
</feature>
<dbReference type="EMBL" id="JBHFEH010000011">
    <property type="protein sequence ID" value="KAL2055463.1"/>
    <property type="molecule type" value="Genomic_DNA"/>
</dbReference>
<proteinExistence type="predicted"/>
<dbReference type="PROSITE" id="PS51767">
    <property type="entry name" value="PEPTIDASE_A1"/>
    <property type="match status" value="1"/>
</dbReference>
<keyword evidence="5" id="KW-1185">Reference proteome</keyword>
<keyword evidence="2" id="KW-0812">Transmembrane</keyword>
<feature type="transmembrane region" description="Helical" evidence="2">
    <location>
        <begin position="400"/>
        <end position="423"/>
    </location>
</feature>
<evidence type="ECO:0000313" key="5">
    <source>
        <dbReference type="Proteomes" id="UP001590951"/>
    </source>
</evidence>
<feature type="domain" description="Peptidase A1" evidence="3">
    <location>
        <begin position="24"/>
        <end position="370"/>
    </location>
</feature>
<reference evidence="4 5" key="1">
    <citation type="submission" date="2024-09" db="EMBL/GenBank/DDBJ databases">
        <title>Rethinking Asexuality: The Enigmatic Case of Functional Sexual Genes in Lepraria (Stereocaulaceae).</title>
        <authorList>
            <person name="Doellman M."/>
            <person name="Sun Y."/>
            <person name="Barcenas-Pena A."/>
            <person name="Lumbsch H.T."/>
            <person name="Grewe F."/>
        </authorList>
    </citation>
    <scope>NUCLEOTIDE SEQUENCE [LARGE SCALE GENOMIC DNA]</scope>
    <source>
        <strain evidence="4 5">Grewe 0041</strain>
    </source>
</reference>
<feature type="compositionally biased region" description="Pro residues" evidence="1">
    <location>
        <begin position="563"/>
        <end position="572"/>
    </location>
</feature>
<feature type="compositionally biased region" description="Polar residues" evidence="1">
    <location>
        <begin position="601"/>
        <end position="616"/>
    </location>
</feature>